<dbReference type="RefSeq" id="WP_129620881.1">
    <property type="nucleotide sequence ID" value="NZ_LR214972.1"/>
</dbReference>
<sequence length="196" mass="23731">MKLIITQENKVIQTLKFDELTNLLNIFITIYTKTFYKCVNFNFACFKTTFQRCNAVLDSFIHLNKLFLSKNYENFLPKRTIHSLKFDLEDINYLKSIFKQEIKITENKFYNLEIKDAIFFGKIKNNSLNSFLKWENNYLKSFFLHQIDIKKEYLKFNDQEKKIFGNKIKKLLTIQQNEFLTKFFSFIFNKYDALES</sequence>
<dbReference type="EMBL" id="LR214972">
    <property type="protein sequence ID" value="VEU62557.1"/>
    <property type="molecule type" value="Genomic_DNA"/>
</dbReference>
<dbReference type="Proteomes" id="UP000289952">
    <property type="component" value="Chromosome"/>
</dbReference>
<organism evidence="1 2">
    <name type="scientific">Mycoplasmopsis bovirhinis</name>
    <dbReference type="NCBI Taxonomy" id="29553"/>
    <lineage>
        <taxon>Bacteria</taxon>
        <taxon>Bacillati</taxon>
        <taxon>Mycoplasmatota</taxon>
        <taxon>Mycoplasmoidales</taxon>
        <taxon>Metamycoplasmataceae</taxon>
        <taxon>Mycoplasmopsis</taxon>
    </lineage>
</organism>
<name>A0A449AC84_9BACT</name>
<proteinExistence type="predicted"/>
<gene>
    <name evidence="1" type="ORF">NCTC10118_00054</name>
</gene>
<evidence type="ECO:0000313" key="2">
    <source>
        <dbReference type="Proteomes" id="UP000289952"/>
    </source>
</evidence>
<evidence type="ECO:0000313" key="1">
    <source>
        <dbReference type="EMBL" id="VEU62557.1"/>
    </source>
</evidence>
<accession>A0A449AC84</accession>
<protein>
    <submittedName>
        <fullName evidence="1">Uncharacterized protein</fullName>
    </submittedName>
</protein>
<reference evidence="1 2" key="1">
    <citation type="submission" date="2019-01" db="EMBL/GenBank/DDBJ databases">
        <authorList>
            <consortium name="Pathogen Informatics"/>
        </authorList>
    </citation>
    <scope>NUCLEOTIDE SEQUENCE [LARGE SCALE GENOMIC DNA]</scope>
    <source>
        <strain evidence="1 2">NCTC10118</strain>
    </source>
</reference>
<dbReference type="AlphaFoldDB" id="A0A449AC84"/>
<keyword evidence="2" id="KW-1185">Reference proteome</keyword>